<name>A0A0F5YDI5_9CYAN</name>
<dbReference type="RefSeq" id="WP_046280041.1">
    <property type="nucleotide sequence ID" value="NZ_LATL02000346.1"/>
</dbReference>
<dbReference type="Proteomes" id="UP000033607">
    <property type="component" value="Unassembled WGS sequence"/>
</dbReference>
<organism evidence="1 2">
    <name type="scientific">Limnoraphis robusta CS-951</name>
    <dbReference type="NCBI Taxonomy" id="1637645"/>
    <lineage>
        <taxon>Bacteria</taxon>
        <taxon>Bacillati</taxon>
        <taxon>Cyanobacteriota</taxon>
        <taxon>Cyanophyceae</taxon>
        <taxon>Oscillatoriophycideae</taxon>
        <taxon>Oscillatoriales</taxon>
        <taxon>Sirenicapillariaceae</taxon>
        <taxon>Limnoraphis</taxon>
    </lineage>
</organism>
<evidence type="ECO:0008006" key="3">
    <source>
        <dbReference type="Google" id="ProtNLM"/>
    </source>
</evidence>
<dbReference type="EMBL" id="LATL02000346">
    <property type="protein sequence ID" value="KKD36687.1"/>
    <property type="molecule type" value="Genomic_DNA"/>
</dbReference>
<sequence length="194" mass="23224">MTAHIVITEGLVSEDNTPEKTHFLSDYFEAVLQRIIQDVPSTEPVFISPGNAFGCAFSEEEYAAQYIHNKRPELNVKYPIKVRDRPYLDTFDNARLLRKWLEQEKLWPLEEVILYCNAPHHLRSKAMFELCEFKVKQVIKCRPQKVQRKMVSRLWFYNYPVVQTIYEIIALCYDFSRWLVWKVNRLRLHQNNLK</sequence>
<dbReference type="AlphaFoldDB" id="A0A0F5YDI5"/>
<dbReference type="OrthoDB" id="453584at2"/>
<evidence type="ECO:0000313" key="1">
    <source>
        <dbReference type="EMBL" id="KKD36687.1"/>
    </source>
</evidence>
<gene>
    <name evidence="1" type="ORF">WN50_18420</name>
</gene>
<accession>A0A0F5YDI5</accession>
<protein>
    <recommendedName>
        <fullName evidence="3">DUF218 domain-containing protein</fullName>
    </recommendedName>
</protein>
<reference evidence="1 2" key="1">
    <citation type="submission" date="2015-06" db="EMBL/GenBank/DDBJ databases">
        <title>Draft genome assembly of filamentous brackish cyanobacterium Limnoraphis robusta strain CS-951.</title>
        <authorList>
            <person name="Willis A."/>
            <person name="Parks M."/>
            <person name="Burford M.A."/>
        </authorList>
    </citation>
    <scope>NUCLEOTIDE SEQUENCE [LARGE SCALE GENOMIC DNA]</scope>
    <source>
        <strain evidence="1 2">CS-951</strain>
    </source>
</reference>
<dbReference type="PATRIC" id="fig|1637645.4.peg.6770"/>
<proteinExistence type="predicted"/>
<evidence type="ECO:0000313" key="2">
    <source>
        <dbReference type="Proteomes" id="UP000033607"/>
    </source>
</evidence>
<comment type="caution">
    <text evidence="1">The sequence shown here is derived from an EMBL/GenBank/DDBJ whole genome shotgun (WGS) entry which is preliminary data.</text>
</comment>